<reference evidence="1 2" key="1">
    <citation type="journal article" date="2015" name="Int. J. Syst. Evol. Microbiol.">
        <title>Burkholderia monticola sp. nov., isolated from mountain soil.</title>
        <authorList>
            <person name="Baek I."/>
            <person name="Seo B."/>
            <person name="Lee I."/>
            <person name="Yi H."/>
            <person name="Chun J."/>
        </authorList>
    </citation>
    <scope>NUCLEOTIDE SEQUENCE [LARGE SCALE GENOMIC DNA]</scope>
    <source>
        <strain evidence="1 2">JC2948</strain>
    </source>
</reference>
<dbReference type="EMBL" id="LRBG01000022">
    <property type="protein sequence ID" value="KXU86543.1"/>
    <property type="molecule type" value="Genomic_DNA"/>
</dbReference>
<sequence length="144" mass="15544">MGNNRYTYGIHTGLTPPELFFYVTLEEARRELGLTDLAAVAAILLGQADVPVSGKVAGATEGTSVASMVSRRVLPNRVAMRLPMITGVGLRGMKIAFTRNLGAWVGRTIPIVGEAFMAAEAFQILRQSIRAYNRLVQPADRVLG</sequence>
<organism evidence="1 2">
    <name type="scientific">Paraburkholderia monticola</name>
    <dbReference type="NCBI Taxonomy" id="1399968"/>
    <lineage>
        <taxon>Bacteria</taxon>
        <taxon>Pseudomonadati</taxon>
        <taxon>Pseudomonadota</taxon>
        <taxon>Betaproteobacteria</taxon>
        <taxon>Burkholderiales</taxon>
        <taxon>Burkholderiaceae</taxon>
        <taxon>Paraburkholderia</taxon>
    </lineage>
</organism>
<dbReference type="InterPro" id="IPR058522">
    <property type="entry name" value="DUF8209"/>
</dbReference>
<evidence type="ECO:0000313" key="2">
    <source>
        <dbReference type="Proteomes" id="UP000075613"/>
    </source>
</evidence>
<dbReference type="InterPro" id="IPR058064">
    <property type="entry name" value="STM2901-like"/>
</dbReference>
<proteinExistence type="predicted"/>
<comment type="caution">
    <text evidence="1">The sequence shown here is derived from an EMBL/GenBank/DDBJ whole genome shotgun (WGS) entry which is preliminary data.</text>
</comment>
<protein>
    <submittedName>
        <fullName evidence="1">Uncharacterized protein</fullName>
    </submittedName>
</protein>
<name>A0A149PNA0_9BURK</name>
<dbReference type="STRING" id="1399968.CI15_19095"/>
<dbReference type="NCBIfam" id="NF045926">
    <property type="entry name" value="STM2901_fam"/>
    <property type="match status" value="1"/>
</dbReference>
<dbReference type="Pfam" id="PF26636">
    <property type="entry name" value="DUF8209"/>
    <property type="match status" value="1"/>
</dbReference>
<gene>
    <name evidence="1" type="ORF">CI15_19095</name>
</gene>
<dbReference type="RefSeq" id="WP_062129830.1">
    <property type="nucleotide sequence ID" value="NZ_LRBG01000022.1"/>
</dbReference>
<dbReference type="Proteomes" id="UP000075613">
    <property type="component" value="Unassembled WGS sequence"/>
</dbReference>
<accession>A0A149PNA0</accession>
<dbReference type="AlphaFoldDB" id="A0A149PNA0"/>
<evidence type="ECO:0000313" key="1">
    <source>
        <dbReference type="EMBL" id="KXU86543.1"/>
    </source>
</evidence>
<keyword evidence="2" id="KW-1185">Reference proteome</keyword>